<dbReference type="PROSITE" id="PS51194">
    <property type="entry name" value="HELICASE_CTER"/>
    <property type="match status" value="1"/>
</dbReference>
<dbReference type="GO" id="GO:0005524">
    <property type="term" value="F:ATP binding"/>
    <property type="evidence" value="ECO:0007669"/>
    <property type="project" value="InterPro"/>
</dbReference>
<dbReference type="InterPro" id="IPR014001">
    <property type="entry name" value="Helicase_ATP-bd"/>
</dbReference>
<keyword evidence="2" id="KW-0067">ATP-binding</keyword>
<dbReference type="Pfam" id="PF00271">
    <property type="entry name" value="Helicase_C"/>
    <property type="match status" value="1"/>
</dbReference>
<dbReference type="InterPro" id="IPR000330">
    <property type="entry name" value="SNF2_N"/>
</dbReference>
<dbReference type="CDD" id="cd18012">
    <property type="entry name" value="DEXQc_arch_SWI2_SNF2"/>
    <property type="match status" value="1"/>
</dbReference>
<protein>
    <submittedName>
        <fullName evidence="3">SNF2/RAD54 family transporter domain-containing protein</fullName>
    </submittedName>
</protein>
<evidence type="ECO:0000256" key="2">
    <source>
        <dbReference type="ARBA" id="ARBA00022806"/>
    </source>
</evidence>
<dbReference type="GO" id="GO:0016787">
    <property type="term" value="F:hydrolase activity"/>
    <property type="evidence" value="ECO:0007669"/>
    <property type="project" value="UniProtKB-KW"/>
</dbReference>
<dbReference type="GO" id="GO:0004386">
    <property type="term" value="F:helicase activity"/>
    <property type="evidence" value="ECO:0007669"/>
    <property type="project" value="UniProtKB-KW"/>
</dbReference>
<dbReference type="PROSITE" id="PS51192">
    <property type="entry name" value="HELICASE_ATP_BIND_1"/>
    <property type="match status" value="1"/>
</dbReference>
<keyword evidence="4" id="KW-1185">Reference proteome</keyword>
<dbReference type="Gene3D" id="3.40.50.10810">
    <property type="entry name" value="Tandem AAA-ATPase domain"/>
    <property type="match status" value="1"/>
</dbReference>
<evidence type="ECO:0000256" key="1">
    <source>
        <dbReference type="ARBA" id="ARBA00022801"/>
    </source>
</evidence>
<name>A0A0W0TU52_9GAMM</name>
<dbReference type="STRING" id="45065.Lgee_1411"/>
<comment type="caution">
    <text evidence="3">The sequence shown here is derived from an EMBL/GenBank/DDBJ whole genome shotgun (WGS) entry which is preliminary data.</text>
</comment>
<organism evidence="3 4">
    <name type="scientific">Legionella geestiana</name>
    <dbReference type="NCBI Taxonomy" id="45065"/>
    <lineage>
        <taxon>Bacteria</taxon>
        <taxon>Pseudomonadati</taxon>
        <taxon>Pseudomonadota</taxon>
        <taxon>Gammaproteobacteria</taxon>
        <taxon>Legionellales</taxon>
        <taxon>Legionellaceae</taxon>
        <taxon>Legionella</taxon>
    </lineage>
</organism>
<dbReference type="SMART" id="SM00490">
    <property type="entry name" value="HELICc"/>
    <property type="match status" value="1"/>
</dbReference>
<gene>
    <name evidence="3" type="ORF">Lgee_1411</name>
</gene>
<dbReference type="PATRIC" id="fig|45065.4.peg.1525"/>
<keyword evidence="1" id="KW-0378">Hydrolase</keyword>
<dbReference type="SUPFAM" id="SSF52540">
    <property type="entry name" value="P-loop containing nucleoside triphosphate hydrolases"/>
    <property type="match status" value="2"/>
</dbReference>
<dbReference type="PROSITE" id="PS50966">
    <property type="entry name" value="ZF_SWIM"/>
    <property type="match status" value="1"/>
</dbReference>
<dbReference type="InterPro" id="IPR007527">
    <property type="entry name" value="Znf_SWIM"/>
</dbReference>
<dbReference type="AlphaFoldDB" id="A0A0W0TU52"/>
<dbReference type="InterPro" id="IPR001650">
    <property type="entry name" value="Helicase_C-like"/>
</dbReference>
<dbReference type="PANTHER" id="PTHR10799">
    <property type="entry name" value="SNF2/RAD54 HELICASE FAMILY"/>
    <property type="match status" value="1"/>
</dbReference>
<dbReference type="EMBL" id="LNYC01000052">
    <property type="protein sequence ID" value="KTC98965.1"/>
    <property type="molecule type" value="Genomic_DNA"/>
</dbReference>
<dbReference type="Proteomes" id="UP000054785">
    <property type="component" value="Unassembled WGS sequence"/>
</dbReference>
<dbReference type="Gene3D" id="3.40.50.300">
    <property type="entry name" value="P-loop containing nucleotide triphosphate hydrolases"/>
    <property type="match status" value="1"/>
</dbReference>
<dbReference type="Pfam" id="PF04434">
    <property type="entry name" value="SWIM"/>
    <property type="match status" value="1"/>
</dbReference>
<evidence type="ECO:0000313" key="4">
    <source>
        <dbReference type="Proteomes" id="UP000054785"/>
    </source>
</evidence>
<dbReference type="InterPro" id="IPR049730">
    <property type="entry name" value="SNF2/RAD54-like_C"/>
</dbReference>
<dbReference type="Pfam" id="PF00176">
    <property type="entry name" value="SNF2-rel_dom"/>
    <property type="match status" value="1"/>
</dbReference>
<dbReference type="InterPro" id="IPR027417">
    <property type="entry name" value="P-loop_NTPase"/>
</dbReference>
<reference evidence="3 4" key="1">
    <citation type="submission" date="2015-11" db="EMBL/GenBank/DDBJ databases">
        <title>Genomic analysis of 38 Legionella species identifies large and diverse effector repertoires.</title>
        <authorList>
            <person name="Burstein D."/>
            <person name="Amaro F."/>
            <person name="Zusman T."/>
            <person name="Lifshitz Z."/>
            <person name="Cohen O."/>
            <person name="Gilbert J.A."/>
            <person name="Pupko T."/>
            <person name="Shuman H.A."/>
            <person name="Segal G."/>
        </authorList>
    </citation>
    <scope>NUCLEOTIDE SEQUENCE [LARGE SCALE GENOMIC DNA]</scope>
    <source>
        <strain evidence="3 4">ATCC 49504</strain>
    </source>
</reference>
<proteinExistence type="predicted"/>
<evidence type="ECO:0000313" key="3">
    <source>
        <dbReference type="EMBL" id="KTC98965.1"/>
    </source>
</evidence>
<dbReference type="InterPro" id="IPR038718">
    <property type="entry name" value="SNF2-like_sf"/>
</dbReference>
<accession>A0A0W0TU52</accession>
<keyword evidence="2" id="KW-0347">Helicase</keyword>
<sequence length="1087" mass="121825">MLNAALSRMEQVFQPQVLEHAVQYHATGRVLSVRFSEGLVRARVRGSASHLYDVYLDLRSWPQVPSRCSCTQVRNCKHAAAALLALREKDTTGQITAVLPGWLRDAQTLPAHSEPPPATHAIVYLLTLPVRQVLPRLYLQLATARRLKRGGWGKPSVFHELTESRRKLFDATDEALLSPLLFNKPFPVMLDAFSIQKSTELQSLLASGRTGINVEGEAVWLRLGEARAGEWVWRLEPDGQQRLMLESQGEVLRALQLDGLWYVDTDEGVLGPLDTPFSPEENAWMLKMPRIPQAAALETARDIEARFPNLPRPTVWEHASRRQTPPRPQAVFDAEPLGEASTALFRAMEYEGQLYQLRVRLSFEYAGIPAAFGSEADSYFTMANGELIEWMRDTRFECEAFETLAGVLGLTGAQFLEAGTATVGEWSMPPAFHTPEGMQLLCVEAIPALRQSGWNVVCAHPLYEEVLDADAFTWYSALEGGDNDFFAFESGIEVDGERISMVPVVANLLRTMDAHALESMPEETLLRLPVSRGRAMSIPYGRIKPLLFLLLQTGFGKKSPDNRLQLTRYQLMLAMESARALRATMARWHGVDVMRERLQALQSRAGLPSVAPARGLEATLRDYQIEGLQWLQGLREAGLGGVLADDMGLGKTVQTLAHLLYEKEQGRLQKPCLILAPKSLVTNWFEEAARFTPGLSCHIYHGSGRDKTAFQGNDVIISTYGLLQRDKALFLGCDFYYVILDEAQCIKNARTQTTQVAQQLHAEHRLCLSGTPLENHLGELWSLFHFLMPGLLGDARSFRTLFRIPIEKEHDVARRALLARRVHPFLLRRTKSAVIAELPPKTEITHHIQLEGAQRDVYEMVRISMEQKVREAIAAQGVEKSHIVLLDALLKLRQICCSPRLLKWPDAHFEAIGSAKLDALLTLLDNLIREGRRVLVFSQFTSMLRLIAEALNARGYPYIELTGQSRDRGALVARFQQGDIPIFLISLKAGGTGLNLTRADTVIHYDPWWNPAVEDQATDRTHRLGQENPVFVYRLVAEGTVEDVILRMQARKRTLYEGILSSSSEGVKHLTDADIAEFFLPIVPASE</sequence>
<dbReference type="GO" id="GO:0008270">
    <property type="term" value="F:zinc ion binding"/>
    <property type="evidence" value="ECO:0007669"/>
    <property type="project" value="InterPro"/>
</dbReference>
<keyword evidence="2" id="KW-0547">Nucleotide-binding</keyword>
<dbReference type="RefSeq" id="WP_028385702.1">
    <property type="nucleotide sequence ID" value="NZ_CAAAHN010000006.1"/>
</dbReference>
<dbReference type="SMART" id="SM00487">
    <property type="entry name" value="DEXDc"/>
    <property type="match status" value="1"/>
</dbReference>
<dbReference type="OrthoDB" id="9760715at2"/>
<dbReference type="CDD" id="cd18793">
    <property type="entry name" value="SF2_C_SNF"/>
    <property type="match status" value="1"/>
</dbReference>